<reference evidence="1" key="1">
    <citation type="journal article" date="2015" name="Nature">
        <title>Complex archaea that bridge the gap between prokaryotes and eukaryotes.</title>
        <authorList>
            <person name="Spang A."/>
            <person name="Saw J.H."/>
            <person name="Jorgensen S.L."/>
            <person name="Zaremba-Niedzwiedzka K."/>
            <person name="Martijn J."/>
            <person name="Lind A.E."/>
            <person name="van Eijk R."/>
            <person name="Schleper C."/>
            <person name="Guy L."/>
            <person name="Ettema T.J."/>
        </authorList>
    </citation>
    <scope>NUCLEOTIDE SEQUENCE</scope>
</reference>
<name>A0A0F9A263_9ZZZZ</name>
<proteinExistence type="predicted"/>
<feature type="non-terminal residue" evidence="1">
    <location>
        <position position="25"/>
    </location>
</feature>
<dbReference type="EMBL" id="LAZR01048326">
    <property type="protein sequence ID" value="KKK92190.1"/>
    <property type="molecule type" value="Genomic_DNA"/>
</dbReference>
<evidence type="ECO:0000313" key="1">
    <source>
        <dbReference type="EMBL" id="KKK92190.1"/>
    </source>
</evidence>
<sequence length="25" mass="2934">MSDIIKMSATSIGCFKACPKRYYYR</sequence>
<comment type="caution">
    <text evidence="1">The sequence shown here is derived from an EMBL/GenBank/DDBJ whole genome shotgun (WGS) entry which is preliminary data.</text>
</comment>
<protein>
    <submittedName>
        <fullName evidence="1">Uncharacterized protein</fullName>
    </submittedName>
</protein>
<dbReference type="AlphaFoldDB" id="A0A0F9A263"/>
<gene>
    <name evidence="1" type="ORF">LCGC14_2705430</name>
</gene>
<accession>A0A0F9A263</accession>
<organism evidence="1">
    <name type="scientific">marine sediment metagenome</name>
    <dbReference type="NCBI Taxonomy" id="412755"/>
    <lineage>
        <taxon>unclassified sequences</taxon>
        <taxon>metagenomes</taxon>
        <taxon>ecological metagenomes</taxon>
    </lineage>
</organism>